<dbReference type="InterPro" id="IPR025441">
    <property type="entry name" value="DUF4181"/>
</dbReference>
<evidence type="ECO:0000256" key="1">
    <source>
        <dbReference type="SAM" id="Phobius"/>
    </source>
</evidence>
<name>A0ABN0ZKS0_9BACI</name>
<accession>A0ABN0ZKS0</accession>
<evidence type="ECO:0008006" key="4">
    <source>
        <dbReference type="Google" id="ProtNLM"/>
    </source>
</evidence>
<keyword evidence="1" id="KW-1133">Transmembrane helix</keyword>
<dbReference type="Pfam" id="PF13789">
    <property type="entry name" value="DUF4181"/>
    <property type="match status" value="1"/>
</dbReference>
<gene>
    <name evidence="2" type="ORF">GCM10008935_02160</name>
</gene>
<feature type="transmembrane region" description="Helical" evidence="1">
    <location>
        <begin position="52"/>
        <end position="70"/>
    </location>
</feature>
<comment type="caution">
    <text evidence="2">The sequence shown here is derived from an EMBL/GenBank/DDBJ whole genome shotgun (WGS) entry which is preliminary data.</text>
</comment>
<feature type="transmembrane region" description="Helical" evidence="1">
    <location>
        <begin position="76"/>
        <end position="97"/>
    </location>
</feature>
<evidence type="ECO:0000313" key="3">
    <source>
        <dbReference type="Proteomes" id="UP001500740"/>
    </source>
</evidence>
<keyword evidence="1" id="KW-0472">Membrane</keyword>
<keyword evidence="1" id="KW-0812">Transmembrane</keyword>
<reference evidence="2 3" key="1">
    <citation type="journal article" date="2019" name="Int. J. Syst. Evol. Microbiol.">
        <title>The Global Catalogue of Microorganisms (GCM) 10K type strain sequencing project: providing services to taxonomists for standard genome sequencing and annotation.</title>
        <authorList>
            <consortium name="The Broad Institute Genomics Platform"/>
            <consortium name="The Broad Institute Genome Sequencing Center for Infectious Disease"/>
            <person name="Wu L."/>
            <person name="Ma J."/>
        </authorList>
    </citation>
    <scope>NUCLEOTIDE SEQUENCE [LARGE SCALE GENOMIC DNA]</scope>
    <source>
        <strain evidence="2 3">JCM 14193</strain>
    </source>
</reference>
<dbReference type="EMBL" id="BAAACZ010000003">
    <property type="protein sequence ID" value="GAA0451218.1"/>
    <property type="molecule type" value="Genomic_DNA"/>
</dbReference>
<organism evidence="2 3">
    <name type="scientific">Alkalibacillus silvisoli</name>
    <dbReference type="NCBI Taxonomy" id="392823"/>
    <lineage>
        <taxon>Bacteria</taxon>
        <taxon>Bacillati</taxon>
        <taxon>Bacillota</taxon>
        <taxon>Bacilli</taxon>
        <taxon>Bacillales</taxon>
        <taxon>Bacillaceae</taxon>
        <taxon>Alkalibacillus</taxon>
    </lineage>
</organism>
<feature type="transmembrane region" description="Helical" evidence="1">
    <location>
        <begin position="6"/>
        <end position="24"/>
    </location>
</feature>
<dbReference type="Proteomes" id="UP001500740">
    <property type="component" value="Unassembled WGS sequence"/>
</dbReference>
<keyword evidence="3" id="KW-1185">Reference proteome</keyword>
<evidence type="ECO:0000313" key="2">
    <source>
        <dbReference type="EMBL" id="GAA0451218.1"/>
    </source>
</evidence>
<proteinExistence type="predicted"/>
<sequence length="128" mass="14588">MEPVSIVYIILVFLFSLLLLQYLIRKCLGVEANANAILNSKEKCINQTHGRVSKGVAIISLSLFAIYHFAFPNPLLLAVAALTIVWYRVVDIVMHWIYRREEKVHIIMVINSVVIVGFVFLFLEVISL</sequence>
<feature type="transmembrane region" description="Helical" evidence="1">
    <location>
        <begin position="104"/>
        <end position="123"/>
    </location>
</feature>
<protein>
    <recommendedName>
        <fullName evidence="4">DUF4181 domain-containing protein</fullName>
    </recommendedName>
</protein>